<dbReference type="KEGG" id="pvo:PVOR_26183"/>
<evidence type="ECO:0000313" key="1">
    <source>
        <dbReference type="EMBL" id="EFU39095.1"/>
    </source>
</evidence>
<sequence length="69" mass="7771">MPSGNGERISRLMSGMNGAQQQLAVQLCNLGGNTVINRPYVYNRQGAIFCFFQRGWTFRNKDINELKGC</sequence>
<reference evidence="1 2" key="1">
    <citation type="journal article" date="2010" name="BMC Genomics">
        <title>Genome sequence of the pattern forming Paenibacillus vortex bacterium reveals potential for thriving in complex environments.</title>
        <authorList>
            <person name="Sirota-Madi A."/>
            <person name="Olender T."/>
            <person name="Helman Y."/>
            <person name="Ingham C."/>
            <person name="Brainis I."/>
            <person name="Roth D."/>
            <person name="Hagi E."/>
            <person name="Brodsky L."/>
            <person name="Leshkowitz D."/>
            <person name="Galatenko V."/>
            <person name="Nikolaev V."/>
            <person name="Mugasimangalam R.C."/>
            <person name="Bransburg-Zabary S."/>
            <person name="Gutnick D.L."/>
            <person name="Lancet D."/>
            <person name="Ben-Jacob E."/>
        </authorList>
    </citation>
    <scope>NUCLEOTIDE SEQUENCE [LARGE SCALE GENOMIC DNA]</scope>
    <source>
        <strain evidence="1 2">V453</strain>
    </source>
</reference>
<gene>
    <name evidence="1" type="ORF">PVOR_26183</name>
</gene>
<dbReference type="EMBL" id="ADHJ01000043">
    <property type="protein sequence ID" value="EFU39095.1"/>
    <property type="molecule type" value="Genomic_DNA"/>
</dbReference>
<organism evidence="1 2">
    <name type="scientific">Paenibacillus vortex V453</name>
    <dbReference type="NCBI Taxonomy" id="715225"/>
    <lineage>
        <taxon>Bacteria</taxon>
        <taxon>Bacillati</taxon>
        <taxon>Bacillota</taxon>
        <taxon>Bacilli</taxon>
        <taxon>Bacillales</taxon>
        <taxon>Paenibacillaceae</taxon>
        <taxon>Paenibacillus</taxon>
    </lineage>
</organism>
<proteinExistence type="predicted"/>
<dbReference type="AlphaFoldDB" id="A0A2R9SP00"/>
<name>A0A2R9SP00_9BACL</name>
<dbReference type="RefSeq" id="WP_006211983.1">
    <property type="nucleotide sequence ID" value="NZ_ADHJ01000043.1"/>
</dbReference>
<evidence type="ECO:0000313" key="2">
    <source>
        <dbReference type="Proteomes" id="UP000003094"/>
    </source>
</evidence>
<keyword evidence="2" id="KW-1185">Reference proteome</keyword>
<comment type="caution">
    <text evidence="1">The sequence shown here is derived from an EMBL/GenBank/DDBJ whole genome shotgun (WGS) entry which is preliminary data.</text>
</comment>
<dbReference type="Proteomes" id="UP000003094">
    <property type="component" value="Unassembled WGS sequence"/>
</dbReference>
<protein>
    <submittedName>
        <fullName evidence="1">Uncharacterized protein</fullName>
    </submittedName>
</protein>
<accession>A0A2R9SP00</accession>